<dbReference type="Proteomes" id="UP000015104">
    <property type="component" value="Unassembled WGS sequence"/>
</dbReference>
<dbReference type="OrthoDB" id="7394989at2759"/>
<feature type="compositionally biased region" description="Polar residues" evidence="3">
    <location>
        <begin position="202"/>
        <end position="211"/>
    </location>
</feature>
<dbReference type="GO" id="GO:0062129">
    <property type="term" value="C:chitin-based extracellular matrix"/>
    <property type="evidence" value="ECO:0007669"/>
    <property type="project" value="TreeGrafter"/>
</dbReference>
<sequence length="223" mass="24996">MFFTISFVFSFLLSFYVSYVYPSGGTSDVYHKQDGNGGYAFGYDINDPWGATNFREESGQFDAWGGGAVIGSYGLMDVDGRKRIVQYSADKNGFVAFIKTNEKGTSDEDAADAYYNGVDKSHGKWLYDFSIKHDKGWGDSWDPWGKSDKGKKKDYGWGASERHEVRVPQKGETGQLYEDPDTNILYKAIDDQHVVPFGRRYQANSDKNTAISKPISGKQGKSR</sequence>
<dbReference type="HOGENOM" id="CLU_1241533_0_0_1"/>
<evidence type="ECO:0000256" key="1">
    <source>
        <dbReference type="ARBA" id="ARBA00022460"/>
    </source>
</evidence>
<evidence type="ECO:0000313" key="5">
    <source>
        <dbReference type="EnsemblMetazoa" id="tetur11g01330.1"/>
    </source>
</evidence>
<feature type="region of interest" description="Disordered" evidence="3">
    <location>
        <begin position="200"/>
        <end position="223"/>
    </location>
</feature>
<dbReference type="InterPro" id="IPR050468">
    <property type="entry name" value="Cuticle_Struct_Prot"/>
</dbReference>
<dbReference type="KEGG" id="tut:107363928"/>
<feature type="chain" id="PRO_5004581329" evidence="4">
    <location>
        <begin position="23"/>
        <end position="223"/>
    </location>
</feature>
<reference evidence="5" key="2">
    <citation type="submission" date="2015-06" db="UniProtKB">
        <authorList>
            <consortium name="EnsemblMetazoa"/>
        </authorList>
    </citation>
    <scope>IDENTIFICATION</scope>
</reference>
<dbReference type="PRINTS" id="PR00947">
    <property type="entry name" value="CUTICLE"/>
</dbReference>
<dbReference type="AlphaFoldDB" id="T1KGM5"/>
<gene>
    <name evidence="5" type="primary">107363928</name>
</gene>
<dbReference type="PANTHER" id="PTHR10380">
    <property type="entry name" value="CUTICLE PROTEIN"/>
    <property type="match status" value="1"/>
</dbReference>
<evidence type="ECO:0000256" key="3">
    <source>
        <dbReference type="SAM" id="MobiDB-lite"/>
    </source>
</evidence>
<dbReference type="OMA" id="WGASERH"/>
<keyword evidence="6" id="KW-1185">Reference proteome</keyword>
<keyword evidence="4" id="KW-0732">Signal</keyword>
<accession>T1KGM5</accession>
<evidence type="ECO:0000313" key="6">
    <source>
        <dbReference type="Proteomes" id="UP000015104"/>
    </source>
</evidence>
<organism evidence="5 6">
    <name type="scientific">Tetranychus urticae</name>
    <name type="common">Two-spotted spider mite</name>
    <dbReference type="NCBI Taxonomy" id="32264"/>
    <lineage>
        <taxon>Eukaryota</taxon>
        <taxon>Metazoa</taxon>
        <taxon>Ecdysozoa</taxon>
        <taxon>Arthropoda</taxon>
        <taxon>Chelicerata</taxon>
        <taxon>Arachnida</taxon>
        <taxon>Acari</taxon>
        <taxon>Acariformes</taxon>
        <taxon>Trombidiformes</taxon>
        <taxon>Prostigmata</taxon>
        <taxon>Eleutherengona</taxon>
        <taxon>Raphignathae</taxon>
        <taxon>Tetranychoidea</taxon>
        <taxon>Tetranychidae</taxon>
        <taxon>Tetranychus</taxon>
    </lineage>
</organism>
<reference evidence="6" key="1">
    <citation type="submission" date="2011-08" db="EMBL/GenBank/DDBJ databases">
        <authorList>
            <person name="Rombauts S."/>
        </authorList>
    </citation>
    <scope>NUCLEOTIDE SEQUENCE</scope>
    <source>
        <strain evidence="6">London</strain>
    </source>
</reference>
<keyword evidence="1 2" id="KW-0193">Cuticle</keyword>
<dbReference type="PROSITE" id="PS51155">
    <property type="entry name" value="CHIT_BIND_RR_2"/>
    <property type="match status" value="1"/>
</dbReference>
<feature type="signal peptide" evidence="4">
    <location>
        <begin position="1"/>
        <end position="22"/>
    </location>
</feature>
<proteinExistence type="predicted"/>
<evidence type="ECO:0000256" key="2">
    <source>
        <dbReference type="PROSITE-ProRule" id="PRU00497"/>
    </source>
</evidence>
<evidence type="ECO:0000256" key="4">
    <source>
        <dbReference type="SAM" id="SignalP"/>
    </source>
</evidence>
<dbReference type="PANTHER" id="PTHR10380:SF173">
    <property type="entry name" value="CUTICULAR PROTEIN 47EF, ISOFORM C-RELATED"/>
    <property type="match status" value="1"/>
</dbReference>
<dbReference type="EMBL" id="CAEY01000067">
    <property type="status" value="NOT_ANNOTATED_CDS"/>
    <property type="molecule type" value="Genomic_DNA"/>
</dbReference>
<dbReference type="EnsemblMetazoa" id="tetur11g01330.1">
    <property type="protein sequence ID" value="tetur11g01330.1"/>
    <property type="gene ID" value="tetur11g01330"/>
</dbReference>
<dbReference type="Pfam" id="PF00379">
    <property type="entry name" value="Chitin_bind_4"/>
    <property type="match status" value="1"/>
</dbReference>
<protein>
    <submittedName>
        <fullName evidence="5">Uncharacterized protein</fullName>
    </submittedName>
</protein>
<name>T1KGM5_TETUR</name>
<dbReference type="InterPro" id="IPR000618">
    <property type="entry name" value="Insect_cuticle"/>
</dbReference>
<dbReference type="GO" id="GO:0008010">
    <property type="term" value="F:structural constituent of chitin-based larval cuticle"/>
    <property type="evidence" value="ECO:0007669"/>
    <property type="project" value="TreeGrafter"/>
</dbReference>